<proteinExistence type="predicted"/>
<accession>A0A077QHQ9</accession>
<organism evidence="1">
    <name type="scientific">Xenorhabdus bovienii str. Intermedium</name>
    <dbReference type="NCBI Taxonomy" id="1379677"/>
    <lineage>
        <taxon>Bacteria</taxon>
        <taxon>Pseudomonadati</taxon>
        <taxon>Pseudomonadota</taxon>
        <taxon>Gammaproteobacteria</taxon>
        <taxon>Enterobacterales</taxon>
        <taxon>Morganellaceae</taxon>
        <taxon>Xenorhabdus</taxon>
    </lineage>
</organism>
<dbReference type="HOGENOM" id="CLU_3174840_0_0_6"/>
<name>A0A077QHQ9_XENBV</name>
<gene>
    <name evidence="1" type="ORF">XBI1_2080001</name>
</gene>
<evidence type="ECO:0000313" key="1">
    <source>
        <dbReference type="EMBL" id="CDH32738.1"/>
    </source>
</evidence>
<protein>
    <submittedName>
        <fullName evidence="1">Uncharacterized protein</fullName>
    </submittedName>
</protein>
<dbReference type="EMBL" id="CBTB010000122">
    <property type="protein sequence ID" value="CDH32738.1"/>
    <property type="molecule type" value="Genomic_DNA"/>
</dbReference>
<dbReference type="Proteomes" id="UP000028480">
    <property type="component" value="Unassembled WGS sequence"/>
</dbReference>
<comment type="caution">
    <text evidence="1">The sequence shown here is derived from an EMBL/GenBank/DDBJ whole genome shotgun (WGS) entry which is preliminary data.</text>
</comment>
<dbReference type="AlphaFoldDB" id="A0A077QHQ9"/>
<reference evidence="1" key="1">
    <citation type="submission" date="2013-07" db="EMBL/GenBank/DDBJ databases">
        <title>Sub-species coevolution in mutualistic symbiosis.</title>
        <authorList>
            <person name="Murfin K."/>
            <person name="Klassen J."/>
            <person name="Lee M."/>
            <person name="Forst S."/>
            <person name="Stock P."/>
            <person name="Goodrich-Blair H."/>
        </authorList>
    </citation>
    <scope>NUCLEOTIDE SEQUENCE [LARGE SCALE GENOMIC DNA]</scope>
    <source>
        <strain evidence="1">Intermedium</strain>
    </source>
</reference>
<sequence length="47" mass="5328">MGIFTIPFAHVGFSQLKIFLQLMLLYVRDLPSCNLMTNDKSDGRAKP</sequence>